<dbReference type="EMBL" id="JACCHJ010000001">
    <property type="protein sequence ID" value="NYK10748.1"/>
    <property type="molecule type" value="Genomic_DNA"/>
</dbReference>
<keyword evidence="1" id="KW-0472">Membrane</keyword>
<evidence type="ECO:0000256" key="1">
    <source>
        <dbReference type="SAM" id="Phobius"/>
    </source>
</evidence>
<dbReference type="AlphaFoldDB" id="A0A853DQD2"/>
<dbReference type="Proteomes" id="UP000521075">
    <property type="component" value="Unassembled WGS sequence"/>
</dbReference>
<keyword evidence="1" id="KW-1133">Transmembrane helix</keyword>
<organism evidence="2 3">
    <name type="scientific">Leifsonia naganoensis</name>
    <dbReference type="NCBI Taxonomy" id="150025"/>
    <lineage>
        <taxon>Bacteria</taxon>
        <taxon>Bacillati</taxon>
        <taxon>Actinomycetota</taxon>
        <taxon>Actinomycetes</taxon>
        <taxon>Micrococcales</taxon>
        <taxon>Microbacteriaceae</taxon>
        <taxon>Leifsonia</taxon>
    </lineage>
</organism>
<protein>
    <submittedName>
        <fullName evidence="2">Uncharacterized protein</fullName>
    </submittedName>
</protein>
<keyword evidence="1" id="KW-0812">Transmembrane</keyword>
<evidence type="ECO:0000313" key="2">
    <source>
        <dbReference type="EMBL" id="NYK10748.1"/>
    </source>
</evidence>
<evidence type="ECO:0000313" key="3">
    <source>
        <dbReference type="Proteomes" id="UP000521075"/>
    </source>
</evidence>
<gene>
    <name evidence="2" type="ORF">HNR14_002629</name>
</gene>
<comment type="caution">
    <text evidence="2">The sequence shown here is derived from an EMBL/GenBank/DDBJ whole genome shotgun (WGS) entry which is preliminary data.</text>
</comment>
<proteinExistence type="predicted"/>
<name>A0A853DQD2_9MICO</name>
<dbReference type="RefSeq" id="WP_179701426.1">
    <property type="nucleotide sequence ID" value="NZ_BAAAHA010000014.1"/>
</dbReference>
<accession>A0A853DQD2</accession>
<sequence length="592" mass="63313">MMLRIDAWFAAIRRGRDDGMALITVVIFGTVLVMLVATAAAFAGSGAMKSRTDDDWNAAMAAAYAGLEDYKARLANDNTYVQYRNPASTFSATSTGALPPTTNLAFGLGSTAWAQVPSGDPTNPSRGFFRYEVDNSQYSTTGVVRLRSTGKVGTEVRTIVVNVRQTGFIDFLYFTDFEVKDPDQSNTACKTSSGKPNYAWYYSSNTHDSNCTEIQFGANDTINGPLHSNDTLLICGSTFNGPVTTSNPKAPYYSKVSGCSNPTFNKGAPTLDATIGMPQTNGQMKLETRLDVDSVKRPGCLYTGPTVITFTADGKMNVKSPFTNYTQISGDPAIVGQSKKDPMCGVPGTATGQLGSTGGATIDVIPQNLIYVQDVPSGTTDANGWATNTWPANFTCLNSPTTGTGWKIGTVQFPMANETVPAANPSHYSCLKGDVYVQGTVHGQITVAAQDYIYITGDLLYQDSTKDILGLVGNNAVWVWNPFNGNTPLLPSNRTIYAAILSVAHTFMVQNYDKGTAKRGTLNIYGAIAQEYRGTVGTSGSSPTGYDKNYNYDPRFKYTAPPKFLSPVSTSYGVSTLVEVPKAFKPDGSAAG</sequence>
<reference evidence="2 3" key="1">
    <citation type="submission" date="2020-07" db="EMBL/GenBank/DDBJ databases">
        <title>Sequencing the genomes of 1000 actinobacteria strains.</title>
        <authorList>
            <person name="Klenk H.-P."/>
        </authorList>
    </citation>
    <scope>NUCLEOTIDE SEQUENCE [LARGE SCALE GENOMIC DNA]</scope>
    <source>
        <strain evidence="2 3">DSM 15166</strain>
    </source>
</reference>
<keyword evidence="3" id="KW-1185">Reference proteome</keyword>
<feature type="transmembrane region" description="Helical" evidence="1">
    <location>
        <begin position="21"/>
        <end position="43"/>
    </location>
</feature>